<dbReference type="CDD" id="cd00483">
    <property type="entry name" value="HPPK"/>
    <property type="match status" value="1"/>
</dbReference>
<dbReference type="EC" id="4.1.2.25" evidence="9"/>
<dbReference type="Proteomes" id="UP000661649">
    <property type="component" value="Unassembled WGS sequence"/>
</dbReference>
<dbReference type="InterPro" id="IPR006157">
    <property type="entry name" value="FolB_dom"/>
</dbReference>
<evidence type="ECO:0000256" key="8">
    <source>
        <dbReference type="ARBA" id="ARBA00022909"/>
    </source>
</evidence>
<dbReference type="SUPFAM" id="SSF55620">
    <property type="entry name" value="Tetrahydrobiopterin biosynthesis enzymes-like"/>
    <property type="match status" value="1"/>
</dbReference>
<feature type="domain" description="7,8-dihydro-6-hydroxymethylpterin-pyrophosphokinase" evidence="10">
    <location>
        <begin position="207"/>
        <end position="218"/>
    </location>
</feature>
<comment type="catalytic activity">
    <reaction evidence="1">
        <text>6-hydroxymethyl-7,8-dihydropterin + ATP = (7,8-dihydropterin-6-yl)methyl diphosphate + AMP + H(+)</text>
        <dbReference type="Rhea" id="RHEA:11412"/>
        <dbReference type="ChEBI" id="CHEBI:15378"/>
        <dbReference type="ChEBI" id="CHEBI:30616"/>
        <dbReference type="ChEBI" id="CHEBI:44841"/>
        <dbReference type="ChEBI" id="CHEBI:72950"/>
        <dbReference type="ChEBI" id="CHEBI:456215"/>
        <dbReference type="EC" id="2.7.6.3"/>
    </reaction>
</comment>
<comment type="pathway">
    <text evidence="9">Cofactor biosynthesis; tetrahydrofolate biosynthesis; 2-amino-4-hydroxy-6-hydroxymethyl-7,8-dihydropteridine diphosphate from 7,8-dihydroneopterin triphosphate: step 3/4.</text>
</comment>
<evidence type="ECO:0000259" key="10">
    <source>
        <dbReference type="PROSITE" id="PS00794"/>
    </source>
</evidence>
<dbReference type="RefSeq" id="WP_187558941.1">
    <property type="nucleotide sequence ID" value="NZ_JACRTP010000005.1"/>
</dbReference>
<evidence type="ECO:0000313" key="12">
    <source>
        <dbReference type="Proteomes" id="UP000661649"/>
    </source>
</evidence>
<evidence type="ECO:0000256" key="9">
    <source>
        <dbReference type="RuleBase" id="RU362079"/>
    </source>
</evidence>
<evidence type="ECO:0000256" key="1">
    <source>
        <dbReference type="ARBA" id="ARBA00000198"/>
    </source>
</evidence>
<evidence type="ECO:0000313" key="11">
    <source>
        <dbReference type="EMBL" id="MBC8629352.1"/>
    </source>
</evidence>
<dbReference type="InterPro" id="IPR035907">
    <property type="entry name" value="Hppk_sf"/>
</dbReference>
<evidence type="ECO:0000256" key="7">
    <source>
        <dbReference type="ARBA" id="ARBA00022840"/>
    </source>
</evidence>
<dbReference type="EC" id="2.7.6.3" evidence="9"/>
<protein>
    <recommendedName>
        <fullName evidence="9">Bifunctional folate synthesis protein</fullName>
    </recommendedName>
    <domain>
        <recommendedName>
            <fullName evidence="9">Dihydroneopterin aldolase</fullName>
            <shortName evidence="9">DHNA</shortName>
            <ecNumber evidence="9">4.1.2.25</ecNumber>
        </recommendedName>
        <alternativeName>
            <fullName evidence="9">7,8-dihydroneopterin aldolase</fullName>
        </alternativeName>
    </domain>
    <domain>
        <recommendedName>
            <fullName evidence="9">2-amino-4-hydroxy-6-hydroxymethyldihydropteridine pyrophosphokinase</fullName>
            <ecNumber evidence="9">2.7.6.3</ecNumber>
        </recommendedName>
        <alternativeName>
            <fullName evidence="9">6-hydroxymethyl-7,8-dihydropterin pyrophosphokinase</fullName>
            <shortName evidence="9">PPPK</shortName>
        </alternativeName>
        <alternativeName>
            <fullName evidence="9">7,8-dihydro-6-hydroxymethylpterin pyrophosphokinase</fullName>
            <shortName evidence="9">HPPK</shortName>
        </alternativeName>
    </domain>
</protein>
<sequence>MDKITVKDLEVFANHGVYEQENFLGQKFVISAVLHTDTRMAGLTDNLENSINYGEVSHLIKKIVEGNTWNLIEKIAEEVAHTILVTYSTLVKQVDITVKKPWAPINLPLDTVSVEISRSWHTAYIALGSNMGDKKAYLDRAVALLDAADDCGVIRVSDYLVTEPYGGVEQDDFLNGALELKTLLPPYELLNLLHEIEADANRERIIHWGPRTLDLDILLYDDEVIDAPDLHIPHIEMHLRDFVLIPMAEIAPWKRHPITKMTMLQMLQALQ</sequence>
<keyword evidence="8 9" id="KW-0289">Folate biosynthesis</keyword>
<dbReference type="InterPro" id="IPR000550">
    <property type="entry name" value="Hppk"/>
</dbReference>
<dbReference type="Gene3D" id="3.30.1130.10">
    <property type="match status" value="1"/>
</dbReference>
<dbReference type="SUPFAM" id="SSF55083">
    <property type="entry name" value="6-hydroxymethyl-7,8-dihydropterin pyrophosphokinase, HPPK"/>
    <property type="match status" value="1"/>
</dbReference>
<organism evidence="11 12">
    <name type="scientific">Blautia stercoris</name>
    <dbReference type="NCBI Taxonomy" id="871664"/>
    <lineage>
        <taxon>Bacteria</taxon>
        <taxon>Bacillati</taxon>
        <taxon>Bacillota</taxon>
        <taxon>Clostridia</taxon>
        <taxon>Lachnospirales</taxon>
        <taxon>Lachnospiraceae</taxon>
        <taxon>Blautia</taxon>
    </lineage>
</organism>
<reference evidence="11 12" key="1">
    <citation type="submission" date="2020-08" db="EMBL/GenBank/DDBJ databases">
        <title>Genome public.</title>
        <authorList>
            <person name="Liu C."/>
            <person name="Sun Q."/>
        </authorList>
    </citation>
    <scope>NUCLEOTIDE SEQUENCE [LARGE SCALE GENOMIC DNA]</scope>
    <source>
        <strain evidence="11 12">3_YM_SP_D4_24.mj</strain>
    </source>
</reference>
<evidence type="ECO:0000256" key="4">
    <source>
        <dbReference type="ARBA" id="ARBA00022679"/>
    </source>
</evidence>
<keyword evidence="5" id="KW-0547">Nucleotide-binding</keyword>
<dbReference type="Gene3D" id="3.30.70.560">
    <property type="entry name" value="7,8-Dihydro-6-hydroxymethylpterin-pyrophosphokinase HPPK"/>
    <property type="match status" value="1"/>
</dbReference>
<keyword evidence="4 11" id="KW-0808">Transferase</keyword>
<dbReference type="NCBIfam" id="TIGR00525">
    <property type="entry name" value="folB"/>
    <property type="match status" value="1"/>
</dbReference>
<evidence type="ECO:0000256" key="2">
    <source>
        <dbReference type="ARBA" id="ARBA00005051"/>
    </source>
</evidence>
<evidence type="ECO:0000256" key="3">
    <source>
        <dbReference type="ARBA" id="ARBA00009640"/>
    </source>
</evidence>
<dbReference type="InterPro" id="IPR043133">
    <property type="entry name" value="GTP-CH-I_C/QueF"/>
</dbReference>
<dbReference type="PANTHER" id="PTHR43071">
    <property type="entry name" value="2-AMINO-4-HYDROXY-6-HYDROXYMETHYLDIHYDROPTERIDINE PYROPHOSPHOKINASE"/>
    <property type="match status" value="1"/>
</dbReference>
<dbReference type="InterPro" id="IPR006156">
    <property type="entry name" value="Dihydroneopterin_aldolase"/>
</dbReference>
<dbReference type="CDD" id="cd00534">
    <property type="entry name" value="DHNA_DHNTPE"/>
    <property type="match status" value="1"/>
</dbReference>
<gene>
    <name evidence="11" type="primary">folK</name>
    <name evidence="11" type="ORF">H8712_12150</name>
</gene>
<dbReference type="EMBL" id="JACRTP010000005">
    <property type="protein sequence ID" value="MBC8629352.1"/>
    <property type="molecule type" value="Genomic_DNA"/>
</dbReference>
<dbReference type="GO" id="GO:0003848">
    <property type="term" value="F:2-amino-4-hydroxy-6-hydroxymethyldihydropteridine diphosphokinase activity"/>
    <property type="evidence" value="ECO:0007669"/>
    <property type="project" value="UniProtKB-EC"/>
</dbReference>
<keyword evidence="9" id="KW-0456">Lyase</keyword>
<comment type="catalytic activity">
    <reaction evidence="9">
        <text>7,8-dihydroneopterin = 6-hydroxymethyl-7,8-dihydropterin + glycolaldehyde</text>
        <dbReference type="Rhea" id="RHEA:10540"/>
        <dbReference type="ChEBI" id="CHEBI:17001"/>
        <dbReference type="ChEBI" id="CHEBI:17071"/>
        <dbReference type="ChEBI" id="CHEBI:44841"/>
        <dbReference type="EC" id="4.1.2.25"/>
    </reaction>
</comment>
<comment type="function">
    <text evidence="9">Catalyzes the conversion of 7,8-dihydroneopterin to 6-hydroxymethyl-7,8-dihydropterin.</text>
</comment>
<evidence type="ECO:0000256" key="5">
    <source>
        <dbReference type="ARBA" id="ARBA00022741"/>
    </source>
</evidence>
<dbReference type="NCBIfam" id="TIGR01498">
    <property type="entry name" value="folK"/>
    <property type="match status" value="1"/>
</dbReference>
<dbReference type="NCBIfam" id="TIGR00526">
    <property type="entry name" value="folB_dom"/>
    <property type="match status" value="1"/>
</dbReference>
<comment type="similarity">
    <text evidence="9">Belongs to the DHNA family.</text>
</comment>
<dbReference type="Pfam" id="PF02152">
    <property type="entry name" value="FolB"/>
    <property type="match status" value="1"/>
</dbReference>
<dbReference type="Pfam" id="PF01288">
    <property type="entry name" value="HPPK"/>
    <property type="match status" value="1"/>
</dbReference>
<comment type="pathway">
    <text evidence="2">Cofactor biosynthesis; tetrahydrofolate biosynthesis; 2-amino-4-hydroxy-6-hydroxymethyl-7,8-dihydropteridine diphosphate from 7,8-dihydroneopterin triphosphate: step 4/4.</text>
</comment>
<name>A0ABR7PD47_9FIRM</name>
<proteinExistence type="inferred from homology"/>
<keyword evidence="6" id="KW-0418">Kinase</keyword>
<dbReference type="PANTHER" id="PTHR43071:SF1">
    <property type="entry name" value="2-AMINO-4-HYDROXY-6-HYDROXYMETHYLDIHYDROPTERIDINE PYROPHOSPHOKINASE"/>
    <property type="match status" value="1"/>
</dbReference>
<accession>A0ABR7PD47</accession>
<keyword evidence="12" id="KW-1185">Reference proteome</keyword>
<dbReference type="PROSITE" id="PS00794">
    <property type="entry name" value="HPPK"/>
    <property type="match status" value="1"/>
</dbReference>
<comment type="similarity">
    <text evidence="3">In the N-terminal section; belongs to the DHNA family.</text>
</comment>
<dbReference type="SMART" id="SM00905">
    <property type="entry name" value="FolB"/>
    <property type="match status" value="1"/>
</dbReference>
<keyword evidence="7" id="KW-0067">ATP-binding</keyword>
<comment type="caution">
    <text evidence="11">The sequence shown here is derived from an EMBL/GenBank/DDBJ whole genome shotgun (WGS) entry which is preliminary data.</text>
</comment>
<evidence type="ECO:0000256" key="6">
    <source>
        <dbReference type="ARBA" id="ARBA00022777"/>
    </source>
</evidence>